<dbReference type="InterPro" id="IPR015797">
    <property type="entry name" value="NUDIX_hydrolase-like_dom_sf"/>
</dbReference>
<dbReference type="SUPFAM" id="SSF55811">
    <property type="entry name" value="Nudix"/>
    <property type="match status" value="1"/>
</dbReference>
<protein>
    <submittedName>
        <fullName evidence="3">NUDIX domain-containing protein</fullName>
    </submittedName>
</protein>
<dbReference type="InterPro" id="IPR000086">
    <property type="entry name" value="NUDIX_hydrolase_dom"/>
</dbReference>
<evidence type="ECO:0000256" key="1">
    <source>
        <dbReference type="ARBA" id="ARBA00022801"/>
    </source>
</evidence>
<dbReference type="RefSeq" id="WP_327098608.1">
    <property type="nucleotide sequence ID" value="NZ_CP109149.1"/>
</dbReference>
<accession>A0ABZ1YQJ7</accession>
<evidence type="ECO:0000259" key="2">
    <source>
        <dbReference type="PROSITE" id="PS51462"/>
    </source>
</evidence>
<organism evidence="3 4">
    <name type="scientific">Nocardia vinacea</name>
    <dbReference type="NCBI Taxonomy" id="96468"/>
    <lineage>
        <taxon>Bacteria</taxon>
        <taxon>Bacillati</taxon>
        <taxon>Actinomycetota</taxon>
        <taxon>Actinomycetes</taxon>
        <taxon>Mycobacteriales</taxon>
        <taxon>Nocardiaceae</taxon>
        <taxon>Nocardia</taxon>
    </lineage>
</organism>
<dbReference type="PROSITE" id="PS51462">
    <property type="entry name" value="NUDIX"/>
    <property type="match status" value="1"/>
</dbReference>
<evidence type="ECO:0000313" key="4">
    <source>
        <dbReference type="Proteomes" id="UP001432062"/>
    </source>
</evidence>
<keyword evidence="1" id="KW-0378">Hydrolase</keyword>
<dbReference type="InterPro" id="IPR020084">
    <property type="entry name" value="NUDIX_hydrolase_CS"/>
</dbReference>
<proteinExistence type="predicted"/>
<sequence length="175" mass="19724">MTLADRYPLLHTPTRWEWGGLDVRFSTELPPDELVTNIHVVCFVGADIVLCHDDRDIWIVPGGTREADETVDACVRRELMEEAGARPVGPVRPFGAHHTTTDRPAPHYPWQPHPHKAWLWCTADVVVESAPTNPEDAENILEVRAFAPEEAMRLSRTDGDYMAELLALAIEFHRG</sequence>
<dbReference type="Proteomes" id="UP001432062">
    <property type="component" value="Chromosome"/>
</dbReference>
<reference evidence="3" key="1">
    <citation type="submission" date="2022-10" db="EMBL/GenBank/DDBJ databases">
        <title>The complete genomes of actinobacterial strains from the NBC collection.</title>
        <authorList>
            <person name="Joergensen T.S."/>
            <person name="Alvarez Arevalo M."/>
            <person name="Sterndorff E.B."/>
            <person name="Faurdal D."/>
            <person name="Vuksanovic O."/>
            <person name="Mourched A.-S."/>
            <person name="Charusanti P."/>
            <person name="Shaw S."/>
            <person name="Blin K."/>
            <person name="Weber T."/>
        </authorList>
    </citation>
    <scope>NUCLEOTIDE SEQUENCE</scope>
    <source>
        <strain evidence="3">NBC_01482</strain>
    </source>
</reference>
<gene>
    <name evidence="3" type="ORF">OG563_40840</name>
</gene>
<dbReference type="EMBL" id="CP109441">
    <property type="protein sequence ID" value="WUV45388.1"/>
    <property type="molecule type" value="Genomic_DNA"/>
</dbReference>
<dbReference type="PROSITE" id="PS00893">
    <property type="entry name" value="NUDIX_BOX"/>
    <property type="match status" value="1"/>
</dbReference>
<dbReference type="Pfam" id="PF00293">
    <property type="entry name" value="NUDIX"/>
    <property type="match status" value="1"/>
</dbReference>
<keyword evidence="4" id="KW-1185">Reference proteome</keyword>
<feature type="domain" description="Nudix hydrolase" evidence="2">
    <location>
        <begin position="33"/>
        <end position="174"/>
    </location>
</feature>
<name>A0ABZ1YQJ7_9NOCA</name>
<dbReference type="Gene3D" id="3.90.79.10">
    <property type="entry name" value="Nucleoside Triphosphate Pyrophosphohydrolase"/>
    <property type="match status" value="1"/>
</dbReference>
<evidence type="ECO:0000313" key="3">
    <source>
        <dbReference type="EMBL" id="WUV45388.1"/>
    </source>
</evidence>